<organism evidence="1 2">
    <name type="scientific">Panagrolaimus sp. PS1159</name>
    <dbReference type="NCBI Taxonomy" id="55785"/>
    <lineage>
        <taxon>Eukaryota</taxon>
        <taxon>Metazoa</taxon>
        <taxon>Ecdysozoa</taxon>
        <taxon>Nematoda</taxon>
        <taxon>Chromadorea</taxon>
        <taxon>Rhabditida</taxon>
        <taxon>Tylenchina</taxon>
        <taxon>Panagrolaimomorpha</taxon>
        <taxon>Panagrolaimoidea</taxon>
        <taxon>Panagrolaimidae</taxon>
        <taxon>Panagrolaimus</taxon>
    </lineage>
</organism>
<accession>A0AC35F297</accession>
<dbReference type="Proteomes" id="UP000887580">
    <property type="component" value="Unplaced"/>
</dbReference>
<sequence>MLGSYGEIIQGCDDLNRTSYLRSEGMRIQELPRSTIRAVSLNQCAKHCSSKNNAVDCHSFEYNAASQICSLQSVQGQPFGPSIVANTNEPGISFFQQICIASEELCAAPYAFERFPQHVLADQALETFSADGLSECLSLCLEAKRKLKLDCRSLMFYYETGECILNRETKKDLPKKFTNDTKFQLVDYFENNCYDVTCFGTSNIHWIRAEDFNIGIEKDVIMNGLTIDECKQACIENMVGAEMFPCKAFVYSSTKQECHLTAESGLTRKMSTSITAEDDSTSNRLNAELSAINAGQYYEKYCIEGPTKCKETSFEVIPDRMINSFDMIIETKSVAHCLHKCLTMTENCTSAMFFKDKNECVLNKKSQYSDPEIFIPAINVDYFDNICEYLPDSLPTTVKAEAVKNVFSLDTESVPADDKSIDEALYTFKEADDKNNSETRLKPVFQPLRDPIEKVRGTLATECRLDGIIITAHFEEPTSGALFIKDHSSTCRKVFNDIIESQLEIPFPSSVDSNPDCPGIELAPNLWSFIVVIQKNNIGIPSLMTESDRIFNVTCDYSNTAVVSSPQLDSNQQSEVFVTSKMNDEFIGKIKMAILRDGKPVTTVSLGEELELKWNIENFKSEDGKKQKFGYFIDECVAERLDGQPPDPAPLRLIYQGCPDEKVRNRLMRYPVIEVDDGYSTHMKAFRFDGSRRVRIRCAINICVDRCEAVTCEADRDFNSVLSFGKKRKKRQTIGDLQELLEKYHDAKLNGNVVLGEEPDASEEKSHGSTIEQSTISGTYTILESTSKASEAKGTNASKLFIPMEQEVKPISPIETTSFNLLNLTNKLSTATEISSSSSESSSTSLYECIDLSDKQKPNQINLSRGTFICIIILLGLLSTIQLFTIVNCFYERYHKYNTFISENSSIAPSNSGSTEFYSAYFNQTHGTGNDNQHEKFFDRRKSIANNSISSQKSFGLSEPFSRASSASSTEKENVQKPSKRSSLFIPPPPITVARYKV</sequence>
<dbReference type="WBParaSite" id="PS1159_v2.g13125.t1">
    <property type="protein sequence ID" value="PS1159_v2.g13125.t1"/>
    <property type="gene ID" value="PS1159_v2.g13125"/>
</dbReference>
<name>A0AC35F297_9BILA</name>
<evidence type="ECO:0000313" key="1">
    <source>
        <dbReference type="Proteomes" id="UP000887580"/>
    </source>
</evidence>
<reference evidence="2" key="1">
    <citation type="submission" date="2022-11" db="UniProtKB">
        <authorList>
            <consortium name="WormBaseParasite"/>
        </authorList>
    </citation>
    <scope>IDENTIFICATION</scope>
</reference>
<protein>
    <submittedName>
        <fullName evidence="2">Uncharacterized protein</fullName>
    </submittedName>
</protein>
<evidence type="ECO:0000313" key="2">
    <source>
        <dbReference type="WBParaSite" id="PS1159_v2.g13125.t1"/>
    </source>
</evidence>
<proteinExistence type="predicted"/>